<dbReference type="InterPro" id="IPR045853">
    <property type="entry name" value="Pep_chain_release_fac_I_sf"/>
</dbReference>
<dbReference type="GO" id="GO:0003747">
    <property type="term" value="F:translation release factor activity"/>
    <property type="evidence" value="ECO:0007669"/>
    <property type="project" value="InterPro"/>
</dbReference>
<protein>
    <recommendedName>
        <fullName evidence="4">Peptide chain release factor 1</fullName>
    </recommendedName>
</protein>
<dbReference type="SUPFAM" id="SSF75620">
    <property type="entry name" value="Release factor"/>
    <property type="match status" value="1"/>
</dbReference>
<evidence type="ECO:0000259" key="6">
    <source>
        <dbReference type="PROSITE" id="PS00745"/>
    </source>
</evidence>
<proteinExistence type="inferred from homology"/>
<evidence type="ECO:0000256" key="1">
    <source>
        <dbReference type="ARBA" id="ARBA00010835"/>
    </source>
</evidence>
<gene>
    <name evidence="7" type="ORF">HEPPS_04820</name>
</gene>
<evidence type="ECO:0000313" key="7">
    <source>
        <dbReference type="EMBL" id="CRX37252.1"/>
    </source>
</evidence>
<comment type="similarity">
    <text evidence="1">Belongs to the prokaryotic/mitochondrial release factor family.</text>
</comment>
<sequence length="355" mass="40779">MEKQVILKLEEIKNKYQNLEKEILNNIKSNDFNKTNILAKEQKKYQLTYDLYQKYLDLISEIKDSESILDIEEDKKLVEQLKKLISTNKKIIANLEERILQSLVEKNPIDDYNAFIEIKGAAGGLEANIFASDLLNMYLKYAQKINFKTQIIDLQESEKKGISYVNFKIKGIGAYGKFKYESGVHRVQRIPETESNGRIHTSTATVSVTPELDDFDLKINKSDLRIDTYRSSGAGGQHVNKTDSAVRILHIPTGIISSSQNGRSQHDNKDRAMQALRSRIYQQKLKEEQENLNKNKKEAVGTGDRAEKIRTYNYQQNRVTDHRANITLKKLDLIINGDMDDLLNLLHSGLQKENN</sequence>
<dbReference type="EMBL" id="CWGI01000001">
    <property type="protein sequence ID" value="CRX37252.1"/>
    <property type="molecule type" value="Genomic_DNA"/>
</dbReference>
<dbReference type="InterPro" id="IPR050057">
    <property type="entry name" value="Prokaryotic/Mito_RF"/>
</dbReference>
<dbReference type="PROSITE" id="PS00745">
    <property type="entry name" value="RF_PROK_I"/>
    <property type="match status" value="1"/>
</dbReference>
<organism evidence="7 8">
    <name type="scientific">Candidatus Hepatoplasma crinochetorum</name>
    <dbReference type="NCBI Taxonomy" id="295596"/>
    <lineage>
        <taxon>Bacteria</taxon>
        <taxon>Bacillati</taxon>
        <taxon>Mycoplasmatota</taxon>
        <taxon>Mollicutes</taxon>
        <taxon>Candidatus Hepatoplasmataceae</taxon>
        <taxon>Candidatus Hepatoplasma</taxon>
    </lineage>
</organism>
<dbReference type="NCBIfam" id="NF001859">
    <property type="entry name" value="PRK00591.1"/>
    <property type="match status" value="1"/>
</dbReference>
<dbReference type="Proteomes" id="UP000242141">
    <property type="component" value="Unassembled WGS sequence"/>
</dbReference>
<dbReference type="AlphaFoldDB" id="A0A0G7ZM37"/>
<dbReference type="Gene3D" id="3.30.70.1660">
    <property type="match status" value="1"/>
</dbReference>
<dbReference type="Pfam" id="PF00472">
    <property type="entry name" value="RF-1"/>
    <property type="match status" value="1"/>
</dbReference>
<dbReference type="FunFam" id="3.30.160.20:FF:000004">
    <property type="entry name" value="Peptide chain release factor 1"/>
    <property type="match status" value="1"/>
</dbReference>
<dbReference type="PANTHER" id="PTHR43804:SF7">
    <property type="entry name" value="LD18447P"/>
    <property type="match status" value="1"/>
</dbReference>
<feature type="coiled-coil region" evidence="5">
    <location>
        <begin position="2"/>
        <end position="29"/>
    </location>
</feature>
<accession>A0A0G7ZM37</accession>
<evidence type="ECO:0000313" key="8">
    <source>
        <dbReference type="Proteomes" id="UP000242141"/>
    </source>
</evidence>
<evidence type="ECO:0000256" key="2">
    <source>
        <dbReference type="ARBA" id="ARBA00022481"/>
    </source>
</evidence>
<keyword evidence="2" id="KW-0488">Methylation</keyword>
<dbReference type="Gene3D" id="6.10.140.1950">
    <property type="match status" value="1"/>
</dbReference>
<dbReference type="Gene3D" id="3.30.160.20">
    <property type="match status" value="1"/>
</dbReference>
<name>A0A0G7ZM37_9MOLU</name>
<feature type="domain" description="Prokaryotic-type class I peptide chain release factors" evidence="6">
    <location>
        <begin position="230"/>
        <end position="246"/>
    </location>
</feature>
<dbReference type="InterPro" id="IPR000352">
    <property type="entry name" value="Pep_chain_release_fac_I"/>
</dbReference>
<dbReference type="Pfam" id="PF03462">
    <property type="entry name" value="PCRF"/>
    <property type="match status" value="1"/>
</dbReference>
<keyword evidence="8" id="KW-1185">Reference proteome</keyword>
<dbReference type="SMART" id="SM00937">
    <property type="entry name" value="PCRF"/>
    <property type="match status" value="1"/>
</dbReference>
<dbReference type="InterPro" id="IPR005139">
    <property type="entry name" value="PCRF"/>
</dbReference>
<keyword evidence="5" id="KW-0175">Coiled coil</keyword>
<evidence type="ECO:0000256" key="4">
    <source>
        <dbReference type="ARBA" id="ARBA00050039"/>
    </source>
</evidence>
<evidence type="ECO:0000256" key="3">
    <source>
        <dbReference type="ARBA" id="ARBA00022917"/>
    </source>
</evidence>
<dbReference type="GO" id="GO:0005737">
    <property type="term" value="C:cytoplasm"/>
    <property type="evidence" value="ECO:0007669"/>
    <property type="project" value="UniProtKB-ARBA"/>
</dbReference>
<keyword evidence="3" id="KW-0648">Protein biosynthesis</keyword>
<reference evidence="8" key="1">
    <citation type="submission" date="2015-05" db="EMBL/GenBank/DDBJ databases">
        <authorList>
            <person name="Collingro A."/>
        </authorList>
    </citation>
    <scope>NUCLEOTIDE SEQUENCE [LARGE SCALE GENOMIC DNA]</scope>
    <source>
        <strain evidence="8">Ps</strain>
    </source>
</reference>
<evidence type="ECO:0000256" key="5">
    <source>
        <dbReference type="SAM" id="Coils"/>
    </source>
</evidence>
<dbReference type="PANTHER" id="PTHR43804">
    <property type="entry name" value="LD18447P"/>
    <property type="match status" value="1"/>
</dbReference>